<name>B3M7J2_DROAN</name>
<keyword evidence="3" id="KW-1185">Reference proteome</keyword>
<dbReference type="AlphaFoldDB" id="B3M7J2"/>
<proteinExistence type="predicted"/>
<sequence length="96" mass="10758">MAVRIFSVLRLAKLVPNRFGCLHRSLNPVNPAIPVCGMSSKKGKKDGCEKARKSCGSNQFFGGCFKKEEPYRRENKKEKGKRCRDPCKDGPCRPGK</sequence>
<dbReference type="InParanoid" id="B3M7J2"/>
<evidence type="ECO:0000256" key="1">
    <source>
        <dbReference type="SAM" id="MobiDB-lite"/>
    </source>
</evidence>
<dbReference type="STRING" id="7217.B3M7J2"/>
<feature type="region of interest" description="Disordered" evidence="1">
    <location>
        <begin position="71"/>
        <end position="96"/>
    </location>
</feature>
<evidence type="ECO:0000313" key="2">
    <source>
        <dbReference type="EMBL" id="EDV40920.2"/>
    </source>
</evidence>
<reference evidence="2 3" key="1">
    <citation type="journal article" date="2007" name="Nature">
        <title>Evolution of genes and genomes on the Drosophila phylogeny.</title>
        <authorList>
            <consortium name="Drosophila 12 Genomes Consortium"/>
            <person name="Clark A.G."/>
            <person name="Eisen M.B."/>
            <person name="Smith D.R."/>
            <person name="Bergman C.M."/>
            <person name="Oliver B."/>
            <person name="Markow T.A."/>
            <person name="Kaufman T.C."/>
            <person name="Kellis M."/>
            <person name="Gelbart W."/>
            <person name="Iyer V.N."/>
            <person name="Pollard D.A."/>
            <person name="Sackton T.B."/>
            <person name="Larracuente A.M."/>
            <person name="Singh N.D."/>
            <person name="Abad J.P."/>
            <person name="Abt D.N."/>
            <person name="Adryan B."/>
            <person name="Aguade M."/>
            <person name="Akashi H."/>
            <person name="Anderson W.W."/>
            <person name="Aquadro C.F."/>
            <person name="Ardell D.H."/>
            <person name="Arguello R."/>
            <person name="Artieri C.G."/>
            <person name="Barbash D.A."/>
            <person name="Barker D."/>
            <person name="Barsanti P."/>
            <person name="Batterham P."/>
            <person name="Batzoglou S."/>
            <person name="Begun D."/>
            <person name="Bhutkar A."/>
            <person name="Blanco E."/>
            <person name="Bosak S.A."/>
            <person name="Bradley R.K."/>
            <person name="Brand A.D."/>
            <person name="Brent M.R."/>
            <person name="Brooks A.N."/>
            <person name="Brown R.H."/>
            <person name="Butlin R.K."/>
            <person name="Caggese C."/>
            <person name="Calvi B.R."/>
            <person name="Bernardo de Carvalho A."/>
            <person name="Caspi A."/>
            <person name="Castrezana S."/>
            <person name="Celniker S.E."/>
            <person name="Chang J.L."/>
            <person name="Chapple C."/>
            <person name="Chatterji S."/>
            <person name="Chinwalla A."/>
            <person name="Civetta A."/>
            <person name="Clifton S.W."/>
            <person name="Comeron J.M."/>
            <person name="Costello J.C."/>
            <person name="Coyne J.A."/>
            <person name="Daub J."/>
            <person name="David R.G."/>
            <person name="Delcher A.L."/>
            <person name="Delehaunty K."/>
            <person name="Do C.B."/>
            <person name="Ebling H."/>
            <person name="Edwards K."/>
            <person name="Eickbush T."/>
            <person name="Evans J.D."/>
            <person name="Filipski A."/>
            <person name="Findeiss S."/>
            <person name="Freyhult E."/>
            <person name="Fulton L."/>
            <person name="Fulton R."/>
            <person name="Garcia A.C."/>
            <person name="Gardiner A."/>
            <person name="Garfield D.A."/>
            <person name="Garvin B.E."/>
            <person name="Gibson G."/>
            <person name="Gilbert D."/>
            <person name="Gnerre S."/>
            <person name="Godfrey J."/>
            <person name="Good R."/>
            <person name="Gotea V."/>
            <person name="Gravely B."/>
            <person name="Greenberg A.J."/>
            <person name="Griffiths-Jones S."/>
            <person name="Gross S."/>
            <person name="Guigo R."/>
            <person name="Gustafson E.A."/>
            <person name="Haerty W."/>
            <person name="Hahn M.W."/>
            <person name="Halligan D.L."/>
            <person name="Halpern A.L."/>
            <person name="Halter G.M."/>
            <person name="Han M.V."/>
            <person name="Heger A."/>
            <person name="Hillier L."/>
            <person name="Hinrichs A.S."/>
            <person name="Holmes I."/>
            <person name="Hoskins R.A."/>
            <person name="Hubisz M.J."/>
            <person name="Hultmark D."/>
            <person name="Huntley M.A."/>
            <person name="Jaffe D.B."/>
            <person name="Jagadeeshan S."/>
            <person name="Jeck W.R."/>
            <person name="Johnson J."/>
            <person name="Jones C.D."/>
            <person name="Jordan W.C."/>
            <person name="Karpen G.H."/>
            <person name="Kataoka E."/>
            <person name="Keightley P.D."/>
            <person name="Kheradpour P."/>
            <person name="Kirkness E.F."/>
            <person name="Koerich L.B."/>
            <person name="Kristiansen K."/>
            <person name="Kudrna D."/>
            <person name="Kulathinal R.J."/>
            <person name="Kumar S."/>
            <person name="Kwok R."/>
            <person name="Lander E."/>
            <person name="Langley C.H."/>
            <person name="Lapoint R."/>
            <person name="Lazzaro B.P."/>
            <person name="Lee S.J."/>
            <person name="Levesque L."/>
            <person name="Li R."/>
            <person name="Lin C.F."/>
            <person name="Lin M.F."/>
            <person name="Lindblad-Toh K."/>
            <person name="Llopart A."/>
            <person name="Long M."/>
            <person name="Low L."/>
            <person name="Lozovsky E."/>
            <person name="Lu J."/>
            <person name="Luo M."/>
            <person name="Machado C.A."/>
            <person name="Makalowski W."/>
            <person name="Marzo M."/>
            <person name="Matsuda M."/>
            <person name="Matzkin L."/>
            <person name="McAllister B."/>
            <person name="McBride C.S."/>
            <person name="McKernan B."/>
            <person name="McKernan K."/>
            <person name="Mendez-Lago M."/>
            <person name="Minx P."/>
            <person name="Mollenhauer M.U."/>
            <person name="Montooth K."/>
            <person name="Mount S.M."/>
            <person name="Mu X."/>
            <person name="Myers E."/>
            <person name="Negre B."/>
            <person name="Newfeld S."/>
            <person name="Nielsen R."/>
            <person name="Noor M.A."/>
            <person name="O'Grady P."/>
            <person name="Pachter L."/>
            <person name="Papaceit M."/>
            <person name="Parisi M.J."/>
            <person name="Parisi M."/>
            <person name="Parts L."/>
            <person name="Pedersen J.S."/>
            <person name="Pesole G."/>
            <person name="Phillippy A.M."/>
            <person name="Ponting C.P."/>
            <person name="Pop M."/>
            <person name="Porcelli D."/>
            <person name="Powell J.R."/>
            <person name="Prohaska S."/>
            <person name="Pruitt K."/>
            <person name="Puig M."/>
            <person name="Quesneville H."/>
            <person name="Ram K.R."/>
            <person name="Rand D."/>
            <person name="Rasmussen M.D."/>
            <person name="Reed L.K."/>
            <person name="Reenan R."/>
            <person name="Reily A."/>
            <person name="Remington K.A."/>
            <person name="Rieger T.T."/>
            <person name="Ritchie M.G."/>
            <person name="Robin C."/>
            <person name="Rogers Y.H."/>
            <person name="Rohde C."/>
            <person name="Rozas J."/>
            <person name="Rubenfield M.J."/>
            <person name="Ruiz A."/>
            <person name="Russo S."/>
            <person name="Salzberg S.L."/>
            <person name="Sanchez-Gracia A."/>
            <person name="Saranga D.J."/>
            <person name="Sato H."/>
            <person name="Schaeffer S.W."/>
            <person name="Schatz M.C."/>
            <person name="Schlenke T."/>
            <person name="Schwartz R."/>
            <person name="Segarra C."/>
            <person name="Singh R.S."/>
            <person name="Sirot L."/>
            <person name="Sirota M."/>
            <person name="Sisneros N.B."/>
            <person name="Smith C.D."/>
            <person name="Smith T.F."/>
            <person name="Spieth J."/>
            <person name="Stage D.E."/>
            <person name="Stark A."/>
            <person name="Stephan W."/>
            <person name="Strausberg R.L."/>
            <person name="Strempel S."/>
            <person name="Sturgill D."/>
            <person name="Sutton G."/>
            <person name="Sutton G.G."/>
            <person name="Tao W."/>
            <person name="Teichmann S."/>
            <person name="Tobari Y.N."/>
            <person name="Tomimura Y."/>
            <person name="Tsolas J.M."/>
            <person name="Valente V.L."/>
            <person name="Venter E."/>
            <person name="Venter J.C."/>
            <person name="Vicario S."/>
            <person name="Vieira F.G."/>
            <person name="Vilella A.J."/>
            <person name="Villasante A."/>
            <person name="Walenz B."/>
            <person name="Wang J."/>
            <person name="Wasserman M."/>
            <person name="Watts T."/>
            <person name="Wilson D."/>
            <person name="Wilson R.K."/>
            <person name="Wing R.A."/>
            <person name="Wolfner M.F."/>
            <person name="Wong A."/>
            <person name="Wong G.K."/>
            <person name="Wu C.I."/>
            <person name="Wu G."/>
            <person name="Yamamoto D."/>
            <person name="Yang H.P."/>
            <person name="Yang S.P."/>
            <person name="Yorke J.A."/>
            <person name="Yoshida K."/>
            <person name="Zdobnov E."/>
            <person name="Zhang P."/>
            <person name="Zhang Y."/>
            <person name="Zimin A.V."/>
            <person name="Baldwin J."/>
            <person name="Abdouelleil A."/>
            <person name="Abdulkadir J."/>
            <person name="Abebe A."/>
            <person name="Abera B."/>
            <person name="Abreu J."/>
            <person name="Acer S.C."/>
            <person name="Aftuck L."/>
            <person name="Alexander A."/>
            <person name="An P."/>
            <person name="Anderson E."/>
            <person name="Anderson S."/>
            <person name="Arachi H."/>
            <person name="Azer M."/>
            <person name="Bachantsang P."/>
            <person name="Barry A."/>
            <person name="Bayul T."/>
            <person name="Berlin A."/>
            <person name="Bessette D."/>
            <person name="Bloom T."/>
            <person name="Blye J."/>
            <person name="Boguslavskiy L."/>
            <person name="Bonnet C."/>
            <person name="Boukhgalter B."/>
            <person name="Bourzgui I."/>
            <person name="Brown A."/>
            <person name="Cahill P."/>
            <person name="Channer S."/>
            <person name="Cheshatsang Y."/>
            <person name="Chuda L."/>
            <person name="Citroen M."/>
            <person name="Collymore A."/>
            <person name="Cooke P."/>
            <person name="Costello M."/>
            <person name="D'Aco K."/>
            <person name="Daza R."/>
            <person name="De Haan G."/>
            <person name="DeGray S."/>
            <person name="DeMaso C."/>
            <person name="Dhargay N."/>
            <person name="Dooley K."/>
            <person name="Dooley E."/>
            <person name="Doricent M."/>
            <person name="Dorje P."/>
            <person name="Dorjee K."/>
            <person name="Dupes A."/>
            <person name="Elong R."/>
            <person name="Falk J."/>
            <person name="Farina A."/>
            <person name="Faro S."/>
            <person name="Ferguson D."/>
            <person name="Fisher S."/>
            <person name="Foley C.D."/>
            <person name="Franke A."/>
            <person name="Friedrich D."/>
            <person name="Gadbois L."/>
            <person name="Gearin G."/>
            <person name="Gearin C.R."/>
            <person name="Giannoukos G."/>
            <person name="Goode T."/>
            <person name="Graham J."/>
            <person name="Grandbois E."/>
            <person name="Grewal S."/>
            <person name="Gyaltsen K."/>
            <person name="Hafez N."/>
            <person name="Hagos B."/>
            <person name="Hall J."/>
            <person name="Henson C."/>
            <person name="Hollinger A."/>
            <person name="Honan T."/>
            <person name="Huard M.D."/>
            <person name="Hughes L."/>
            <person name="Hurhula B."/>
            <person name="Husby M.E."/>
            <person name="Kamat A."/>
            <person name="Kanga B."/>
            <person name="Kashin S."/>
            <person name="Khazanovich D."/>
            <person name="Kisner P."/>
            <person name="Lance K."/>
            <person name="Lara M."/>
            <person name="Lee W."/>
            <person name="Lennon N."/>
            <person name="Letendre F."/>
            <person name="LeVine R."/>
            <person name="Lipovsky A."/>
            <person name="Liu X."/>
            <person name="Liu J."/>
            <person name="Liu S."/>
            <person name="Lokyitsang T."/>
            <person name="Lokyitsang Y."/>
            <person name="Lubonja R."/>
            <person name="Lui A."/>
            <person name="MacDonald P."/>
            <person name="Magnisalis V."/>
            <person name="Maru K."/>
            <person name="Matthews C."/>
            <person name="McCusker W."/>
            <person name="McDonough S."/>
            <person name="Mehta T."/>
            <person name="Meldrim J."/>
            <person name="Meneus L."/>
            <person name="Mihai O."/>
            <person name="Mihalev A."/>
            <person name="Mihova T."/>
            <person name="Mittelman R."/>
            <person name="Mlenga V."/>
            <person name="Montmayeur A."/>
            <person name="Mulrain L."/>
            <person name="Navidi A."/>
            <person name="Naylor J."/>
            <person name="Negash T."/>
            <person name="Nguyen T."/>
            <person name="Nguyen N."/>
            <person name="Nicol R."/>
            <person name="Norbu C."/>
            <person name="Norbu N."/>
            <person name="Novod N."/>
            <person name="O'Neill B."/>
            <person name="Osman S."/>
            <person name="Markiewicz E."/>
            <person name="Oyono O.L."/>
            <person name="Patti C."/>
            <person name="Phunkhang P."/>
            <person name="Pierre F."/>
            <person name="Priest M."/>
            <person name="Raghuraman S."/>
            <person name="Rege F."/>
            <person name="Reyes R."/>
            <person name="Rise C."/>
            <person name="Rogov P."/>
            <person name="Ross K."/>
            <person name="Ryan E."/>
            <person name="Settipalli S."/>
            <person name="Shea T."/>
            <person name="Sherpa N."/>
            <person name="Shi L."/>
            <person name="Shih D."/>
            <person name="Sparrow T."/>
            <person name="Spaulding J."/>
            <person name="Stalker J."/>
            <person name="Stange-Thomann N."/>
            <person name="Stavropoulos S."/>
            <person name="Stone C."/>
            <person name="Strader C."/>
            <person name="Tesfaye S."/>
            <person name="Thomson T."/>
            <person name="Thoulutsang Y."/>
            <person name="Thoulutsang D."/>
            <person name="Topham K."/>
            <person name="Topping I."/>
            <person name="Tsamla T."/>
            <person name="Vassiliev H."/>
            <person name="Vo A."/>
            <person name="Wangchuk T."/>
            <person name="Wangdi T."/>
            <person name="Weiand M."/>
            <person name="Wilkinson J."/>
            <person name="Wilson A."/>
            <person name="Yadav S."/>
            <person name="Young G."/>
            <person name="Yu Q."/>
            <person name="Zembek L."/>
            <person name="Zhong D."/>
            <person name="Zimmer A."/>
            <person name="Zwirko Z."/>
            <person name="Jaffe D.B."/>
            <person name="Alvarez P."/>
            <person name="Brockman W."/>
            <person name="Butler J."/>
            <person name="Chin C."/>
            <person name="Gnerre S."/>
            <person name="Grabherr M."/>
            <person name="Kleber M."/>
            <person name="Mauceli E."/>
            <person name="MacCallum I."/>
        </authorList>
    </citation>
    <scope>NUCLEOTIDE SEQUENCE [LARGE SCALE GENOMIC DNA]</scope>
    <source>
        <strain evidence="3">Tucson 14024-0371.13</strain>
    </source>
</reference>
<protein>
    <submittedName>
        <fullName evidence="2">Uncharacterized protein</fullName>
    </submittedName>
</protein>
<gene>
    <name evidence="2" type="primary">Dana\GF23680</name>
    <name evidence="2" type="synonym">dana_GLEANR_8461</name>
    <name evidence="2" type="ORF">GF23680</name>
</gene>
<evidence type="ECO:0000313" key="3">
    <source>
        <dbReference type="Proteomes" id="UP000007801"/>
    </source>
</evidence>
<organism evidence="2 3">
    <name type="scientific">Drosophila ananassae</name>
    <name type="common">Fruit fly</name>
    <dbReference type="NCBI Taxonomy" id="7217"/>
    <lineage>
        <taxon>Eukaryota</taxon>
        <taxon>Metazoa</taxon>
        <taxon>Ecdysozoa</taxon>
        <taxon>Arthropoda</taxon>
        <taxon>Hexapoda</taxon>
        <taxon>Insecta</taxon>
        <taxon>Pterygota</taxon>
        <taxon>Neoptera</taxon>
        <taxon>Endopterygota</taxon>
        <taxon>Diptera</taxon>
        <taxon>Brachycera</taxon>
        <taxon>Muscomorpha</taxon>
        <taxon>Ephydroidea</taxon>
        <taxon>Drosophilidae</taxon>
        <taxon>Drosophila</taxon>
        <taxon>Sophophora</taxon>
    </lineage>
</organism>
<dbReference type="OrthoDB" id="7825958at2759"/>
<dbReference type="HOGENOM" id="CLU_194023_0_0_1"/>
<dbReference type="EMBL" id="CH902618">
    <property type="protein sequence ID" value="EDV40920.2"/>
    <property type="molecule type" value="Genomic_DNA"/>
</dbReference>
<dbReference type="GeneID" id="6506320"/>
<dbReference type="KEGG" id="dan:6506320"/>
<dbReference type="Proteomes" id="UP000007801">
    <property type="component" value="Unassembled WGS sequence"/>
</dbReference>
<accession>B3M7J2</accession>